<dbReference type="Proteomes" id="UP000836788">
    <property type="component" value="Chromosome 7"/>
</dbReference>
<evidence type="ECO:0000256" key="2">
    <source>
        <dbReference type="ARBA" id="ARBA00022803"/>
    </source>
</evidence>
<proteinExistence type="predicted"/>
<dbReference type="PANTHER" id="PTHR45641:SF19">
    <property type="entry name" value="NEPHROCYSTIN-3"/>
    <property type="match status" value="1"/>
</dbReference>
<evidence type="ECO:0000256" key="1">
    <source>
        <dbReference type="ARBA" id="ARBA00022737"/>
    </source>
</evidence>
<dbReference type="AlphaFoldDB" id="A0A8J9X8S7"/>
<dbReference type="Pfam" id="PF13181">
    <property type="entry name" value="TPR_8"/>
    <property type="match status" value="1"/>
</dbReference>
<dbReference type="Pfam" id="PF13424">
    <property type="entry name" value="TPR_12"/>
    <property type="match status" value="1"/>
</dbReference>
<dbReference type="Gene3D" id="1.25.40.10">
    <property type="entry name" value="Tetratricopeptide repeat domain"/>
    <property type="match status" value="1"/>
</dbReference>
<gene>
    <name evidence="3" type="ORF">PTTT1_LOCUS50738</name>
</gene>
<dbReference type="SMART" id="SM00028">
    <property type="entry name" value="TPR"/>
    <property type="match status" value="3"/>
</dbReference>
<dbReference type="PANTHER" id="PTHR45641">
    <property type="entry name" value="TETRATRICOPEPTIDE REPEAT PROTEIN (AFU_ORTHOLOGUE AFUA_6G03870)"/>
    <property type="match status" value="1"/>
</dbReference>
<sequence length="270" mass="30210">MRHMQPSLTMDTGIHVFEDPKVALENLNRIEESPLSVKSMSTASLESSPSVVSLGSRPISFSMEDHMPPIDIAQVKLSYKSAMQLLVTKFSKEEQSTELFEMATRLGRELQRSGRDEEALAYFRKALFMKNKTITEEPRRVQKMFAGILFDIGVIHERAKRHVDNLNQVKALQAFQMCLDFRLLVFGTDHPSVASAFFNLASVHATLGDLESAENLLLEALAILQFNCPQKSHLRHVWIALGKVQKSLGEVAESKSSLEEASSLGTDFLS</sequence>
<dbReference type="InterPro" id="IPR011990">
    <property type="entry name" value="TPR-like_helical_dom_sf"/>
</dbReference>
<name>A0A8J9X8S7_PHATR</name>
<dbReference type="SUPFAM" id="SSF48452">
    <property type="entry name" value="TPR-like"/>
    <property type="match status" value="1"/>
</dbReference>
<keyword evidence="2" id="KW-0802">TPR repeat</keyword>
<reference evidence="3" key="1">
    <citation type="submission" date="2022-02" db="EMBL/GenBank/DDBJ databases">
        <authorList>
            <person name="Giguere J D."/>
        </authorList>
    </citation>
    <scope>NUCLEOTIDE SEQUENCE</scope>
    <source>
        <strain evidence="3">CCAP 1055/1</strain>
    </source>
</reference>
<accession>A0A8J9X8S7</accession>
<dbReference type="InterPro" id="IPR019734">
    <property type="entry name" value="TPR_rpt"/>
</dbReference>
<evidence type="ECO:0000313" key="3">
    <source>
        <dbReference type="EMBL" id="CAG9293183.1"/>
    </source>
</evidence>
<protein>
    <submittedName>
        <fullName evidence="3">Uncharacterized protein</fullName>
    </submittedName>
</protein>
<organism evidence="3">
    <name type="scientific">Phaeodactylum tricornutum</name>
    <name type="common">Diatom</name>
    <dbReference type="NCBI Taxonomy" id="2850"/>
    <lineage>
        <taxon>Eukaryota</taxon>
        <taxon>Sar</taxon>
        <taxon>Stramenopiles</taxon>
        <taxon>Ochrophyta</taxon>
        <taxon>Bacillariophyta</taxon>
        <taxon>Bacillariophyceae</taxon>
        <taxon>Bacillariophycidae</taxon>
        <taxon>Naviculales</taxon>
        <taxon>Phaeodactylaceae</taxon>
        <taxon>Phaeodactylum</taxon>
    </lineage>
</organism>
<keyword evidence="1" id="KW-0677">Repeat</keyword>
<dbReference type="EMBL" id="OU594948">
    <property type="protein sequence ID" value="CAG9293183.1"/>
    <property type="molecule type" value="Genomic_DNA"/>
</dbReference>